<sequence length="458" mass="54251">MKNKHFINFTLLLVFLCLLLGCTTYEKLAPDLSELATWDGNYFYRGNIKTKSTGEDEETLVSKFTLEGITYEVNQIQDYYILDRVIYMILDAYYETLEVNVLLSYDPLSKEIQILYFTDNYSDFLSSIEYYSKGHFIIKKQHDNQESNIFINIETKAIREIKAQINSLYVNENYIIFINEGYIQYTKLDDLNFYKVLNVEHNRFRYQIINKHGVNYIRILKIDYLGNFTSHVGLGFFNLETKVYHEVWPIEAEKDIALIGDDYFMIGDVKAYEYISSLRASGSLKHEKLKDYLVTSNSLYKIAFGLDKVETEKIFEFDKDKDYMSGFMKDEHTIIFKVKWIKKGSELIPGGLKNDNYSFDLEKLKLSRHKEKLTDKSKVEQTLEANGYRYYFETRNYGPVLANYQAYYLYRVDLSSNKKEIIQFFAIENNEIKGVRYSSEFWKDGTYLDEEHFLILNY</sequence>
<reference evidence="1 2" key="1">
    <citation type="submission" date="2019-01" db="EMBL/GenBank/DDBJ databases">
        <authorList>
            <consortium name="Pathogen Informatics"/>
        </authorList>
    </citation>
    <scope>NUCLEOTIDE SEQUENCE [LARGE SCALE GENOMIC DNA]</scope>
    <source>
        <strain evidence="1 2">NCTC10172</strain>
    </source>
</reference>
<dbReference type="RefSeq" id="WP_035368135.1">
    <property type="nucleotide sequence ID" value="NZ_LR215050.1"/>
</dbReference>
<name>A0A449BJS5_9MOLU</name>
<evidence type="ECO:0000313" key="1">
    <source>
        <dbReference type="EMBL" id="VEU82702.1"/>
    </source>
</evidence>
<organism evidence="1 2">
    <name type="scientific">Acholeplasma hippikon</name>
    <dbReference type="NCBI Taxonomy" id="264636"/>
    <lineage>
        <taxon>Bacteria</taxon>
        <taxon>Bacillati</taxon>
        <taxon>Mycoplasmatota</taxon>
        <taxon>Mollicutes</taxon>
        <taxon>Acholeplasmatales</taxon>
        <taxon>Acholeplasmataceae</taxon>
        <taxon>Acholeplasma</taxon>
    </lineage>
</organism>
<dbReference type="PROSITE" id="PS51257">
    <property type="entry name" value="PROKAR_LIPOPROTEIN"/>
    <property type="match status" value="1"/>
</dbReference>
<dbReference type="STRING" id="1408416.GCA_000702765_00080"/>
<accession>A0A449BJS5</accession>
<keyword evidence="2" id="KW-1185">Reference proteome</keyword>
<dbReference type="AlphaFoldDB" id="A0A449BJS5"/>
<dbReference type="Proteomes" id="UP000290909">
    <property type="component" value="Chromosome"/>
</dbReference>
<dbReference type="EMBL" id="LR215050">
    <property type="protein sequence ID" value="VEU82702.1"/>
    <property type="molecule type" value="Genomic_DNA"/>
</dbReference>
<protein>
    <recommendedName>
        <fullName evidence="3">Lipoprotein</fullName>
    </recommendedName>
</protein>
<dbReference type="KEGG" id="ahk:NCTC10172_00722"/>
<evidence type="ECO:0008006" key="3">
    <source>
        <dbReference type="Google" id="ProtNLM"/>
    </source>
</evidence>
<proteinExistence type="predicted"/>
<evidence type="ECO:0000313" key="2">
    <source>
        <dbReference type="Proteomes" id="UP000290909"/>
    </source>
</evidence>
<gene>
    <name evidence="1" type="ORF">NCTC10172_00722</name>
</gene>